<reference evidence="3 4" key="1">
    <citation type="submission" date="2020-07" db="EMBL/GenBank/DDBJ databases">
        <title>Genomic Encyclopedia of Type Strains, Phase IV (KMG-IV): sequencing the most valuable type-strain genomes for metagenomic binning, comparative biology and taxonomic classification.</title>
        <authorList>
            <person name="Goeker M."/>
        </authorList>
    </citation>
    <scope>NUCLEOTIDE SEQUENCE [LARGE SCALE GENOMIC DNA]</scope>
    <source>
        <strain evidence="3 4">DSM 45533</strain>
    </source>
</reference>
<dbReference type="RefSeq" id="WP_181614121.1">
    <property type="nucleotide sequence ID" value="NZ_BAABAM010000009.1"/>
</dbReference>
<evidence type="ECO:0000313" key="4">
    <source>
        <dbReference type="Proteomes" id="UP000530928"/>
    </source>
</evidence>
<dbReference type="Gene3D" id="3.20.20.30">
    <property type="entry name" value="Luciferase-like domain"/>
    <property type="match status" value="1"/>
</dbReference>
<sequence>MDIGIVFGSLTPPEHLAEGAALAERLGFGEVWFSEDCFFTGGLSGLTQLLEATRSVPAGLGLASVMTRHPAILAMELAGLARTHPGRVRAAVGLGNSHWLRQLGLLPPRPLTAVVETFDVLRELLDGRGVDRHTGTHEFNGVRLDFPPEQPPQLWIGAVNERALRAAGARADGILLSVLAGPSYTAWARKTAGFGPAGADRTGTAAGGRGGRITAFVLASIADDGRQAREAVRDAGGFFLKAEAHTALVGRSRHGAEIRRRVAALTAGEPLAVEDEWIDEFAAAGTPGEVGQRLQALLDAGADSLGLWLFPPGRLAEQLHRASAFLTS</sequence>
<proteinExistence type="predicted"/>
<keyword evidence="4" id="KW-1185">Reference proteome</keyword>
<evidence type="ECO:0000256" key="1">
    <source>
        <dbReference type="ARBA" id="ARBA00023002"/>
    </source>
</evidence>
<dbReference type="EMBL" id="JACDUR010000007">
    <property type="protein sequence ID" value="MBA2895360.1"/>
    <property type="molecule type" value="Genomic_DNA"/>
</dbReference>
<comment type="caution">
    <text evidence="3">The sequence shown here is derived from an EMBL/GenBank/DDBJ whole genome shotgun (WGS) entry which is preliminary data.</text>
</comment>
<dbReference type="SUPFAM" id="SSF51679">
    <property type="entry name" value="Bacterial luciferase-like"/>
    <property type="match status" value="1"/>
</dbReference>
<dbReference type="GO" id="GO:0016705">
    <property type="term" value="F:oxidoreductase activity, acting on paired donors, with incorporation or reduction of molecular oxygen"/>
    <property type="evidence" value="ECO:0007669"/>
    <property type="project" value="InterPro"/>
</dbReference>
<dbReference type="PANTHER" id="PTHR43244">
    <property type="match status" value="1"/>
</dbReference>
<name>A0A7W0HTT3_9ACTN</name>
<dbReference type="InterPro" id="IPR011251">
    <property type="entry name" value="Luciferase-like_dom"/>
</dbReference>
<keyword evidence="1" id="KW-0560">Oxidoreductase</keyword>
<organism evidence="3 4">
    <name type="scientific">Nonomuraea soli</name>
    <dbReference type="NCBI Taxonomy" id="1032476"/>
    <lineage>
        <taxon>Bacteria</taxon>
        <taxon>Bacillati</taxon>
        <taxon>Actinomycetota</taxon>
        <taxon>Actinomycetes</taxon>
        <taxon>Streptosporangiales</taxon>
        <taxon>Streptosporangiaceae</taxon>
        <taxon>Nonomuraea</taxon>
    </lineage>
</organism>
<accession>A0A7W0HTT3</accession>
<dbReference type="Pfam" id="PF00296">
    <property type="entry name" value="Bac_luciferase"/>
    <property type="match status" value="1"/>
</dbReference>
<dbReference type="GO" id="GO:0004497">
    <property type="term" value="F:monooxygenase activity"/>
    <property type="evidence" value="ECO:0007669"/>
    <property type="project" value="UniProtKB-KW"/>
</dbReference>
<feature type="domain" description="Luciferase-like" evidence="2">
    <location>
        <begin position="12"/>
        <end position="303"/>
    </location>
</feature>
<evidence type="ECO:0000313" key="3">
    <source>
        <dbReference type="EMBL" id="MBA2895360.1"/>
    </source>
</evidence>
<evidence type="ECO:0000259" key="2">
    <source>
        <dbReference type="Pfam" id="PF00296"/>
    </source>
</evidence>
<dbReference type="PANTHER" id="PTHR43244:SF1">
    <property type="entry name" value="5,10-METHYLENETETRAHYDROMETHANOPTERIN REDUCTASE"/>
    <property type="match status" value="1"/>
</dbReference>
<dbReference type="Proteomes" id="UP000530928">
    <property type="component" value="Unassembled WGS sequence"/>
</dbReference>
<dbReference type="InterPro" id="IPR050564">
    <property type="entry name" value="F420-G6PD/mer"/>
</dbReference>
<gene>
    <name evidence="3" type="ORF">HNR30_006746</name>
</gene>
<dbReference type="InterPro" id="IPR036661">
    <property type="entry name" value="Luciferase-like_sf"/>
</dbReference>
<dbReference type="AlphaFoldDB" id="A0A7W0HTT3"/>
<keyword evidence="3" id="KW-0503">Monooxygenase</keyword>
<protein>
    <submittedName>
        <fullName evidence="3">Alkanesulfonate monooxygenase SsuD/methylene tetrahydromethanopterin reductase-like flavin-dependent oxidoreductase (Luciferase family)</fullName>
    </submittedName>
</protein>